<dbReference type="GO" id="GO:0006813">
    <property type="term" value="P:potassium ion transport"/>
    <property type="evidence" value="ECO:0007669"/>
    <property type="project" value="InterPro"/>
</dbReference>
<dbReference type="PROSITE" id="PS51202">
    <property type="entry name" value="RCK_C"/>
    <property type="match status" value="1"/>
</dbReference>
<feature type="transmembrane region" description="Helical" evidence="1">
    <location>
        <begin position="64"/>
        <end position="93"/>
    </location>
</feature>
<dbReference type="InterPro" id="IPR003148">
    <property type="entry name" value="RCK_N"/>
</dbReference>
<protein>
    <recommendedName>
        <fullName evidence="6">Potassium channel protein</fullName>
    </recommendedName>
</protein>
<dbReference type="InterPro" id="IPR036721">
    <property type="entry name" value="RCK_C_sf"/>
</dbReference>
<evidence type="ECO:0000256" key="1">
    <source>
        <dbReference type="SAM" id="Phobius"/>
    </source>
</evidence>
<dbReference type="GO" id="GO:0008324">
    <property type="term" value="F:monoatomic cation transmembrane transporter activity"/>
    <property type="evidence" value="ECO:0007669"/>
    <property type="project" value="InterPro"/>
</dbReference>
<dbReference type="PANTHER" id="PTHR43833:SF9">
    <property type="entry name" value="POTASSIUM CHANNEL PROTEIN YUGO-RELATED"/>
    <property type="match status" value="1"/>
</dbReference>
<evidence type="ECO:0000313" key="4">
    <source>
        <dbReference type="EMBL" id="RJO60022.1"/>
    </source>
</evidence>
<dbReference type="InterPro" id="IPR006037">
    <property type="entry name" value="RCK_C"/>
</dbReference>
<dbReference type="Gene3D" id="3.30.70.1450">
    <property type="entry name" value="Regulator of K+ conductance, C-terminal domain"/>
    <property type="match status" value="1"/>
</dbReference>
<dbReference type="InterPro" id="IPR050721">
    <property type="entry name" value="Trk_Ktr_HKT_K-transport"/>
</dbReference>
<dbReference type="Pfam" id="PF02254">
    <property type="entry name" value="TrkA_N"/>
    <property type="match status" value="1"/>
</dbReference>
<dbReference type="SUPFAM" id="SSF116726">
    <property type="entry name" value="TrkA C-terminal domain-like"/>
    <property type="match status" value="1"/>
</dbReference>
<dbReference type="EMBL" id="QZJW01000055">
    <property type="protein sequence ID" value="RJO60022.1"/>
    <property type="molecule type" value="Genomic_DNA"/>
</dbReference>
<feature type="transmembrane region" description="Helical" evidence="1">
    <location>
        <begin position="17"/>
        <end position="36"/>
    </location>
</feature>
<keyword evidence="1" id="KW-0472">Membrane</keyword>
<dbReference type="InterPro" id="IPR036291">
    <property type="entry name" value="NAD(P)-bd_dom_sf"/>
</dbReference>
<dbReference type="Proteomes" id="UP000285655">
    <property type="component" value="Unassembled WGS sequence"/>
</dbReference>
<proteinExistence type="predicted"/>
<accession>A0A419DAD6</accession>
<gene>
    <name evidence="4" type="ORF">C4544_06680</name>
</gene>
<evidence type="ECO:0000259" key="3">
    <source>
        <dbReference type="PROSITE" id="PS51202"/>
    </source>
</evidence>
<evidence type="ECO:0008006" key="6">
    <source>
        <dbReference type="Google" id="ProtNLM"/>
    </source>
</evidence>
<sequence>MKEGIVQKDVKNNVPKVLVVLFMLLLTLGTTGFMLLKNLSLWEAFYQTIIILVTHFYHEIHEPIAVQLLILLIILGSLVIVAYIIKFFAEYLFEGTFKEKRKRRVMEKTINSYHDHYIVCGYGRVGKQIAEELHTEKKNFIVVDRDPKEAKEAEEEGYMVVNGDPTEEKTLLKAGILKARSIIVVPGSEVDSLYIVLSARSLNPDIFIIARASREEGLAKIKKAGANKVTMPAQIAGYHMATMALRPAVVDFLDVIVDGKHGELQIEELQIGASSEYINRPLSFYKAHTEDKVAVLAINKVDGNTKVNPDNSEILSQNDKLILMGTRVDLEKITDKVTA</sequence>
<dbReference type="SUPFAM" id="SSF81324">
    <property type="entry name" value="Voltage-gated potassium channels"/>
    <property type="match status" value="1"/>
</dbReference>
<keyword evidence="1" id="KW-0812">Transmembrane</keyword>
<feature type="transmembrane region" description="Helical" evidence="1">
    <location>
        <begin position="41"/>
        <end position="58"/>
    </location>
</feature>
<organism evidence="4 5">
    <name type="scientific">candidate division WS5 bacterium</name>
    <dbReference type="NCBI Taxonomy" id="2093353"/>
    <lineage>
        <taxon>Bacteria</taxon>
        <taxon>candidate division WS5</taxon>
    </lineage>
</organism>
<dbReference type="Gene3D" id="3.40.50.720">
    <property type="entry name" value="NAD(P)-binding Rossmann-like Domain"/>
    <property type="match status" value="1"/>
</dbReference>
<dbReference type="Gene3D" id="1.10.287.70">
    <property type="match status" value="1"/>
</dbReference>
<evidence type="ECO:0000313" key="5">
    <source>
        <dbReference type="Proteomes" id="UP000285655"/>
    </source>
</evidence>
<feature type="domain" description="RCK C-terminal" evidence="3">
    <location>
        <begin position="253"/>
        <end position="339"/>
    </location>
</feature>
<dbReference type="SUPFAM" id="SSF51735">
    <property type="entry name" value="NAD(P)-binding Rossmann-fold domains"/>
    <property type="match status" value="1"/>
</dbReference>
<keyword evidence="1" id="KW-1133">Transmembrane helix</keyword>
<dbReference type="PANTHER" id="PTHR43833">
    <property type="entry name" value="POTASSIUM CHANNEL PROTEIN 2-RELATED-RELATED"/>
    <property type="match status" value="1"/>
</dbReference>
<dbReference type="PROSITE" id="PS51201">
    <property type="entry name" value="RCK_N"/>
    <property type="match status" value="1"/>
</dbReference>
<name>A0A419DAD6_9BACT</name>
<reference evidence="4 5" key="1">
    <citation type="journal article" date="2017" name="ISME J.">
        <title>Energy and carbon metabolisms in a deep terrestrial subsurface fluid microbial community.</title>
        <authorList>
            <person name="Momper L."/>
            <person name="Jungbluth S.P."/>
            <person name="Lee M.D."/>
            <person name="Amend J.P."/>
        </authorList>
    </citation>
    <scope>NUCLEOTIDE SEQUENCE [LARGE SCALE GENOMIC DNA]</scope>
    <source>
        <strain evidence="4">SURF_29</strain>
    </source>
</reference>
<feature type="domain" description="RCK N-terminal" evidence="2">
    <location>
        <begin position="114"/>
        <end position="231"/>
    </location>
</feature>
<evidence type="ECO:0000259" key="2">
    <source>
        <dbReference type="PROSITE" id="PS51201"/>
    </source>
</evidence>
<comment type="caution">
    <text evidence="4">The sequence shown here is derived from an EMBL/GenBank/DDBJ whole genome shotgun (WGS) entry which is preliminary data.</text>
</comment>
<dbReference type="AlphaFoldDB" id="A0A419DAD6"/>